<dbReference type="SUPFAM" id="SSF56349">
    <property type="entry name" value="DNA breaking-rejoining enzymes"/>
    <property type="match status" value="1"/>
</dbReference>
<gene>
    <name evidence="3" type="ORF">ZEAMMB73_Zm00001d010609</name>
</gene>
<dbReference type="Pfam" id="PF01028">
    <property type="entry name" value="Topoisom_I"/>
    <property type="match status" value="1"/>
</dbReference>
<dbReference type="EMBL" id="CM000784">
    <property type="protein sequence ID" value="AQK94450.1"/>
    <property type="molecule type" value="Genomic_DNA"/>
</dbReference>
<feature type="domain" description="DNA topoisomerase I catalytic core eukaryotic-type" evidence="2">
    <location>
        <begin position="55"/>
        <end position="99"/>
    </location>
</feature>
<keyword evidence="3" id="KW-0645">Protease</keyword>
<dbReference type="eggNOG" id="KOG1320">
    <property type="taxonomic scope" value="Eukaryota"/>
</dbReference>
<dbReference type="STRING" id="4577.A0A1D6FSB3"/>
<dbReference type="eggNOG" id="KOG3222">
    <property type="taxonomic scope" value="Eukaryota"/>
</dbReference>
<accession>A0A1D6FSB3</accession>
<evidence type="ECO:0000256" key="1">
    <source>
        <dbReference type="PROSITE-ProRule" id="PRU01382"/>
    </source>
</evidence>
<reference evidence="3" key="1">
    <citation type="submission" date="2015-12" db="EMBL/GenBank/DDBJ databases">
        <title>Update maize B73 reference genome by single molecule sequencing technologies.</title>
        <authorList>
            <consortium name="Maize Genome Sequencing Project"/>
            <person name="Ware D."/>
        </authorList>
    </citation>
    <scope>NUCLEOTIDE SEQUENCE</scope>
    <source>
        <tissue evidence="3">Seedling</tissue>
    </source>
</reference>
<dbReference type="PANTHER" id="PTHR45980:SF6">
    <property type="entry name" value="PROTEASE DO-LIKE 2, CHLOROPLASTIC"/>
    <property type="match status" value="1"/>
</dbReference>
<dbReference type="GO" id="GO:0008233">
    <property type="term" value="F:peptidase activity"/>
    <property type="evidence" value="ECO:0007669"/>
    <property type="project" value="UniProtKB-KW"/>
</dbReference>
<dbReference type="Gene3D" id="3.90.15.10">
    <property type="entry name" value="Topoisomerase I, Chain A, domain 3"/>
    <property type="match status" value="1"/>
</dbReference>
<dbReference type="GO" id="GO:0006265">
    <property type="term" value="P:DNA topological change"/>
    <property type="evidence" value="ECO:0007669"/>
    <property type="project" value="InterPro"/>
</dbReference>
<evidence type="ECO:0000313" key="3">
    <source>
        <dbReference type="EMBL" id="AQK94450.1"/>
    </source>
</evidence>
<comment type="caution">
    <text evidence="1">Lacks conserved residue(s) required for the propagation of feature annotation.</text>
</comment>
<dbReference type="PaxDb" id="4577-GRMZM2G124616_P01"/>
<keyword evidence="1" id="KW-0238">DNA-binding</keyword>
<dbReference type="PANTHER" id="PTHR45980">
    <property type="match status" value="1"/>
</dbReference>
<dbReference type="InterPro" id="IPR014711">
    <property type="entry name" value="TopoI_cat_a-hlx-sub_euk"/>
</dbReference>
<sequence length="103" mass="11861">MLLLVQVKVKRRGDDKKYIAKVLARGVECDLALLSIENEEFWRGTEALHFGRLPCLQFEFLGKDSIRYFNTIEIEELVYKAIEGFCAGKKPGQDLFTRLIHLG</sequence>
<proteinExistence type="predicted"/>
<dbReference type="SMR" id="A0A1D6FSB3"/>
<dbReference type="PROSITE" id="PS52038">
    <property type="entry name" value="TOPO_IB_2"/>
    <property type="match status" value="1"/>
</dbReference>
<protein>
    <submittedName>
        <fullName evidence="3">Protease Do-like 2 chloroplastic</fullName>
    </submittedName>
</protein>
<dbReference type="InterPro" id="IPR013500">
    <property type="entry name" value="TopoI_cat_euk"/>
</dbReference>
<organism evidence="3">
    <name type="scientific">Zea mays</name>
    <name type="common">Maize</name>
    <dbReference type="NCBI Taxonomy" id="4577"/>
    <lineage>
        <taxon>Eukaryota</taxon>
        <taxon>Viridiplantae</taxon>
        <taxon>Streptophyta</taxon>
        <taxon>Embryophyta</taxon>
        <taxon>Tracheophyta</taxon>
        <taxon>Spermatophyta</taxon>
        <taxon>Magnoliopsida</taxon>
        <taxon>Liliopsida</taxon>
        <taxon>Poales</taxon>
        <taxon>Poaceae</taxon>
        <taxon>PACMAD clade</taxon>
        <taxon>Panicoideae</taxon>
        <taxon>Andropogonodae</taxon>
        <taxon>Andropogoneae</taxon>
        <taxon>Tripsacinae</taxon>
        <taxon>Zea</taxon>
    </lineage>
</organism>
<dbReference type="InterPro" id="IPR011010">
    <property type="entry name" value="DNA_brk_join_enz"/>
</dbReference>
<dbReference type="GO" id="GO:0003917">
    <property type="term" value="F:DNA topoisomerase type I (single strand cut, ATP-independent) activity"/>
    <property type="evidence" value="ECO:0007669"/>
    <property type="project" value="InterPro"/>
</dbReference>
<dbReference type="GO" id="GO:0006508">
    <property type="term" value="P:proteolysis"/>
    <property type="evidence" value="ECO:0007669"/>
    <property type="project" value="UniProtKB-KW"/>
</dbReference>
<dbReference type="AlphaFoldDB" id="A0A1D6FSB3"/>
<evidence type="ECO:0000259" key="2">
    <source>
        <dbReference type="Pfam" id="PF01028"/>
    </source>
</evidence>
<keyword evidence="3" id="KW-0378">Hydrolase</keyword>
<dbReference type="GO" id="GO:0003677">
    <property type="term" value="F:DNA binding"/>
    <property type="evidence" value="ECO:0007669"/>
    <property type="project" value="UniProtKB-UniRule"/>
</dbReference>
<dbReference type="InParanoid" id="A0A1D6FSB3"/>
<name>A0A1D6FSB3_MAIZE</name>